<dbReference type="PANTHER" id="PTHR11692:SF0">
    <property type="entry name" value="BIFUNCTIONAL PURINE BIOSYNTHESIS PROTEIN ATIC"/>
    <property type="match status" value="1"/>
</dbReference>
<dbReference type="HAMAP" id="MF_00139">
    <property type="entry name" value="PurH"/>
    <property type="match status" value="1"/>
</dbReference>
<dbReference type="GO" id="GO:0004643">
    <property type="term" value="F:phosphoribosylaminoimidazolecarboxamide formyltransferase activity"/>
    <property type="evidence" value="ECO:0007669"/>
    <property type="project" value="InterPro"/>
</dbReference>
<evidence type="ECO:0000313" key="11">
    <source>
        <dbReference type="EMBL" id="CAD8275923.1"/>
    </source>
</evidence>
<evidence type="ECO:0000259" key="10">
    <source>
        <dbReference type="PROSITE" id="PS51855"/>
    </source>
</evidence>
<comment type="subcellular location">
    <subcellularLocation>
        <location evidence="1">Cytoplasm</location>
        <location evidence="1">Cytosol</location>
    </subcellularLocation>
</comment>
<dbReference type="Gene3D" id="3.40.50.1380">
    <property type="entry name" value="Methylglyoxal synthase-like domain"/>
    <property type="match status" value="2"/>
</dbReference>
<keyword evidence="7" id="KW-0658">Purine biosynthesis</keyword>
<dbReference type="GO" id="GO:0005829">
    <property type="term" value="C:cytosol"/>
    <property type="evidence" value="ECO:0007669"/>
    <property type="project" value="UniProtKB-SubCell"/>
</dbReference>
<evidence type="ECO:0000256" key="9">
    <source>
        <dbReference type="ARBA" id="ARBA00023268"/>
    </source>
</evidence>
<dbReference type="InterPro" id="IPR002695">
    <property type="entry name" value="PurH-like"/>
</dbReference>
<evidence type="ECO:0000256" key="6">
    <source>
        <dbReference type="ARBA" id="ARBA00022679"/>
    </source>
</evidence>
<evidence type="ECO:0000256" key="8">
    <source>
        <dbReference type="ARBA" id="ARBA00022801"/>
    </source>
</evidence>
<dbReference type="Pfam" id="PF01808">
    <property type="entry name" value="AICARFT_IMPCHas"/>
    <property type="match status" value="2"/>
</dbReference>
<evidence type="ECO:0000256" key="3">
    <source>
        <dbReference type="ARBA" id="ARBA00004954"/>
    </source>
</evidence>
<feature type="domain" description="MGS-like" evidence="10">
    <location>
        <begin position="212"/>
        <end position="365"/>
    </location>
</feature>
<keyword evidence="8" id="KW-0378">Hydrolase</keyword>
<comment type="similarity">
    <text evidence="4">Belongs to the PurH family.</text>
</comment>
<dbReference type="PROSITE" id="PS51855">
    <property type="entry name" value="MGS"/>
    <property type="match status" value="2"/>
</dbReference>
<keyword evidence="9" id="KW-0511">Multifunctional enzyme</keyword>
<keyword evidence="5" id="KW-0963">Cytoplasm</keyword>
<dbReference type="Gene3D" id="3.40.140.20">
    <property type="match status" value="2"/>
</dbReference>
<dbReference type="PANTHER" id="PTHR11692">
    <property type="entry name" value="BIFUNCTIONAL PURINE BIOSYNTHESIS PROTEIN PURH"/>
    <property type="match status" value="1"/>
</dbReference>
<organism evidence="11">
    <name type="scientific">Diacronema lutheri</name>
    <name type="common">Unicellular marine alga</name>
    <name type="synonym">Monochrysis lutheri</name>
    <dbReference type="NCBI Taxonomy" id="2081491"/>
    <lineage>
        <taxon>Eukaryota</taxon>
        <taxon>Haptista</taxon>
        <taxon>Haptophyta</taxon>
        <taxon>Pavlovophyceae</taxon>
        <taxon>Pavlovales</taxon>
        <taxon>Pavlovaceae</taxon>
        <taxon>Diacronema</taxon>
    </lineage>
</organism>
<evidence type="ECO:0000256" key="2">
    <source>
        <dbReference type="ARBA" id="ARBA00004844"/>
    </source>
</evidence>
<gene>
    <name evidence="11" type="ORF">PLUT1463_LOCUS10239</name>
</gene>
<dbReference type="InterPro" id="IPR024050">
    <property type="entry name" value="AICAR_Tfase_insert_dom_sf"/>
</dbReference>
<dbReference type="FunFam" id="3.40.50.1380:FF:000001">
    <property type="entry name" value="Bifunctional purine biosynthesis protein PurH"/>
    <property type="match status" value="2"/>
</dbReference>
<dbReference type="SMART" id="SM00798">
    <property type="entry name" value="AICARFT_IMPCHas"/>
    <property type="match status" value="1"/>
</dbReference>
<evidence type="ECO:0000256" key="7">
    <source>
        <dbReference type="ARBA" id="ARBA00022755"/>
    </source>
</evidence>
<dbReference type="CDD" id="cd01421">
    <property type="entry name" value="IMPCH"/>
    <property type="match status" value="2"/>
</dbReference>
<dbReference type="InterPro" id="IPR011607">
    <property type="entry name" value="MGS-like_dom"/>
</dbReference>
<dbReference type="SUPFAM" id="SSF52335">
    <property type="entry name" value="Methylglyoxal synthase-like"/>
    <property type="match status" value="2"/>
</dbReference>
<reference evidence="11" key="1">
    <citation type="submission" date="2021-01" db="EMBL/GenBank/DDBJ databases">
        <authorList>
            <person name="Corre E."/>
            <person name="Pelletier E."/>
            <person name="Niang G."/>
            <person name="Scheremetjew M."/>
            <person name="Finn R."/>
            <person name="Kale V."/>
            <person name="Holt S."/>
            <person name="Cochrane G."/>
            <person name="Meng A."/>
            <person name="Brown T."/>
            <person name="Cohen L."/>
        </authorList>
    </citation>
    <scope>NUCLEOTIDE SEQUENCE</scope>
    <source>
        <strain evidence="11">RCC1537</strain>
    </source>
</reference>
<comment type="pathway">
    <text evidence="3">Purine metabolism; IMP biosynthesis via de novo pathway; 5-formamido-1-(5-phospho-D-ribosyl)imidazole-4-carboxamide from 5-amino-1-(5-phospho-D-ribosyl)imidazole-4-carboxamide (10-formyl THF route): step 1/1.</text>
</comment>
<evidence type="ECO:0000256" key="4">
    <source>
        <dbReference type="ARBA" id="ARBA00007667"/>
    </source>
</evidence>
<dbReference type="InterPro" id="IPR016193">
    <property type="entry name" value="Cytidine_deaminase-like"/>
</dbReference>
<dbReference type="AlphaFoldDB" id="A0A7R9YN41"/>
<dbReference type="SMART" id="SM00851">
    <property type="entry name" value="MGS"/>
    <property type="match status" value="2"/>
</dbReference>
<sequence>MGYNSIPPRRELTNMAKITCALLSVSDKAGLVELAQALAQHGVKILSTGGSAKALRDAGVPVTDVSEYTGSPEVMDGRVKTLHPRVHGGILARPIESDLNQLAEIGGHPIDLVVVNLYPFEATVAKGSDYATCVENIDIGGPCMVRAAAKNHQRVSIVTDPADYAAVVASLPAGPDLAARTKLANKAFAHTAGYDAMIDNWLSGQVGSRQYDELPITPITPGKMRCALLSVSDKAGLVELAQALAQHGVKILSTGGSAKALRDAGVPVTDVSEYTGSPEVMDGRVKTLHPRVHGGILARPIESDLNQLAEIGGHPIDLVVVNLYPFEATVAKGSDYATCVENIDIGGPCMVRAAAKNHQRVSIVVDPADYSMVIGSLPAGPTQEQRAKLAAKAFAHTAHYDGMIASWLGTASHSELLTPLKYGCNPQQIPASIGGIGGKPLPFDVLNGKPGYINLLDAINAWQLVKECRDALGVPAAASFKHVSPAGAAVYEPLPDILLEAYEVKGKKLTPASIAYLRARQADPLCSFGDFAALSDPVDVETAEFLKSEVSDGIIAPDYSPEALAILSAKKKGAFIVLKAHPGFEPPLLERRDMGGARFEQRRNDAIIDAKTTLAKLVTTDTALPAGAARDLVLSQICIKYTQSNSVGYALGGQMIGVGAGQQSRVDCVKLAGRKAQTWALRQHPKVLALPFKEGVKRQERINARVAYIEGDFTAPQYEEFKANFSADVPPLTAEDKAAFLKVALTDVCLASDAFFPFRDNIDVAARFGVKYLVHPGGSVQDEPVTAAANEYGMVMAHSGIRLFHH</sequence>
<dbReference type="SUPFAM" id="SSF53927">
    <property type="entry name" value="Cytidine deaminase-like"/>
    <property type="match status" value="1"/>
</dbReference>
<dbReference type="InterPro" id="IPR036914">
    <property type="entry name" value="MGS-like_dom_sf"/>
</dbReference>
<dbReference type="GO" id="GO:0003937">
    <property type="term" value="F:IMP cyclohydrolase activity"/>
    <property type="evidence" value="ECO:0007669"/>
    <property type="project" value="InterPro"/>
</dbReference>
<dbReference type="InterPro" id="IPR024051">
    <property type="entry name" value="AICAR_Tfase_dup_dom_sf"/>
</dbReference>
<dbReference type="EMBL" id="HBEB01015986">
    <property type="protein sequence ID" value="CAD8275923.1"/>
    <property type="molecule type" value="Transcribed_RNA"/>
</dbReference>
<comment type="pathway">
    <text evidence="2">Purine metabolism; IMP biosynthesis via de novo pathway; IMP from 5-formamido-1-(5-phospho-D-ribosyl)imidazole-4-carboxamide: step 1/1.</text>
</comment>
<dbReference type="Gene3D" id="1.10.287.440">
    <property type="match status" value="1"/>
</dbReference>
<protein>
    <recommendedName>
        <fullName evidence="10">MGS-like domain-containing protein</fullName>
    </recommendedName>
</protein>
<evidence type="ECO:0000256" key="1">
    <source>
        <dbReference type="ARBA" id="ARBA00004514"/>
    </source>
</evidence>
<proteinExistence type="inferred from homology"/>
<evidence type="ECO:0000256" key="5">
    <source>
        <dbReference type="ARBA" id="ARBA00022490"/>
    </source>
</evidence>
<dbReference type="FunFam" id="3.40.140.20:FF:000003">
    <property type="entry name" value="Bifunctional purine biosynthesis protein"/>
    <property type="match status" value="1"/>
</dbReference>
<dbReference type="NCBIfam" id="NF005492">
    <property type="entry name" value="PRK07106.1"/>
    <property type="match status" value="1"/>
</dbReference>
<feature type="domain" description="MGS-like" evidence="10">
    <location>
        <begin position="4"/>
        <end position="159"/>
    </location>
</feature>
<dbReference type="GO" id="GO:0006189">
    <property type="term" value="P:'de novo' IMP biosynthetic process"/>
    <property type="evidence" value="ECO:0007669"/>
    <property type="project" value="UniProtKB-UniPathway"/>
</dbReference>
<dbReference type="Pfam" id="PF02142">
    <property type="entry name" value="MGS"/>
    <property type="match status" value="2"/>
</dbReference>
<accession>A0A7R9YN41</accession>
<dbReference type="UniPathway" id="UPA00074">
    <property type="reaction ID" value="UER00133"/>
</dbReference>
<keyword evidence="6" id="KW-0808">Transferase</keyword>
<name>A0A7R9YN41_DIALT</name>